<evidence type="ECO:0000256" key="2">
    <source>
        <dbReference type="ARBA" id="ARBA00022679"/>
    </source>
</evidence>
<sequence length="241" mass="25730">MEFSPEFQDLPKQLESQPLAIVLDGPAGSGKSTVAKEVADFLGAQYLDTGAMYRAATVRLLELGVELSDQPLVAQQVAEMVFSPSTNPLSEQILVDGTDVSGQIRLPEISEVVSKVATNLSVRATLVEKQRAIIDQAVASGFPVVAEGRDLTTVVAPHAQVRAIITASEEVRLARRGKQIPGQDAAKLADQVLRRDRDDATVSNFTSPADGVVVVDTTDLTLEESVESVLALVANWVNTPK</sequence>
<dbReference type="HAMAP" id="MF_00238">
    <property type="entry name" value="Cytidyl_kinase_type1"/>
    <property type="match status" value="1"/>
</dbReference>
<evidence type="ECO:0000256" key="8">
    <source>
        <dbReference type="HAMAP-Rule" id="MF_00238"/>
    </source>
</evidence>
<dbReference type="GO" id="GO:0005737">
    <property type="term" value="C:cytoplasm"/>
    <property type="evidence" value="ECO:0007669"/>
    <property type="project" value="UniProtKB-SubCell"/>
</dbReference>
<comment type="catalytic activity">
    <reaction evidence="7 8">
        <text>CMP + ATP = CDP + ADP</text>
        <dbReference type="Rhea" id="RHEA:11600"/>
        <dbReference type="ChEBI" id="CHEBI:30616"/>
        <dbReference type="ChEBI" id="CHEBI:58069"/>
        <dbReference type="ChEBI" id="CHEBI:60377"/>
        <dbReference type="ChEBI" id="CHEBI:456216"/>
        <dbReference type="EC" id="2.7.4.25"/>
    </reaction>
</comment>
<dbReference type="Pfam" id="PF02224">
    <property type="entry name" value="Cytidylate_kin"/>
    <property type="match status" value="1"/>
</dbReference>
<comment type="catalytic activity">
    <reaction evidence="6 8">
        <text>dCMP + ATP = dCDP + ADP</text>
        <dbReference type="Rhea" id="RHEA:25094"/>
        <dbReference type="ChEBI" id="CHEBI:30616"/>
        <dbReference type="ChEBI" id="CHEBI:57566"/>
        <dbReference type="ChEBI" id="CHEBI:58593"/>
        <dbReference type="ChEBI" id="CHEBI:456216"/>
        <dbReference type="EC" id="2.7.4.25"/>
    </reaction>
</comment>
<dbReference type="EC" id="2.7.4.25" evidence="8"/>
<evidence type="ECO:0000256" key="5">
    <source>
        <dbReference type="ARBA" id="ARBA00022840"/>
    </source>
</evidence>
<dbReference type="GO" id="GO:0036430">
    <property type="term" value="F:CMP kinase activity"/>
    <property type="evidence" value="ECO:0007669"/>
    <property type="project" value="RHEA"/>
</dbReference>
<dbReference type="InterPro" id="IPR003136">
    <property type="entry name" value="Cytidylate_kin"/>
</dbReference>
<keyword evidence="2 8" id="KW-0808">Transferase</keyword>
<evidence type="ECO:0000256" key="4">
    <source>
        <dbReference type="ARBA" id="ARBA00022777"/>
    </source>
</evidence>
<keyword evidence="11" id="KW-1185">Reference proteome</keyword>
<evidence type="ECO:0000256" key="7">
    <source>
        <dbReference type="ARBA" id="ARBA00048478"/>
    </source>
</evidence>
<feature type="binding site" evidence="8">
    <location>
        <begin position="25"/>
        <end position="33"/>
    </location>
    <ligand>
        <name>ATP</name>
        <dbReference type="ChEBI" id="CHEBI:30616"/>
    </ligand>
</feature>
<dbReference type="NCBIfam" id="TIGR00017">
    <property type="entry name" value="cmk"/>
    <property type="match status" value="1"/>
</dbReference>
<keyword evidence="4 8" id="KW-0418">Kinase</keyword>
<keyword evidence="8" id="KW-0963">Cytoplasm</keyword>
<feature type="domain" description="Cytidylate kinase" evidence="9">
    <location>
        <begin position="21"/>
        <end position="233"/>
    </location>
</feature>
<evidence type="ECO:0000256" key="6">
    <source>
        <dbReference type="ARBA" id="ARBA00047615"/>
    </source>
</evidence>
<dbReference type="GO" id="GO:0005524">
    <property type="term" value="F:ATP binding"/>
    <property type="evidence" value="ECO:0007669"/>
    <property type="project" value="UniProtKB-UniRule"/>
</dbReference>
<dbReference type="STRING" id="1912795.BK816_04485"/>
<evidence type="ECO:0000256" key="3">
    <source>
        <dbReference type="ARBA" id="ARBA00022741"/>
    </source>
</evidence>
<proteinExistence type="inferred from homology"/>
<organism evidence="10 11">
    <name type="scientific">Boudabousia tangfeifanii</name>
    <dbReference type="NCBI Taxonomy" id="1912795"/>
    <lineage>
        <taxon>Bacteria</taxon>
        <taxon>Bacillati</taxon>
        <taxon>Actinomycetota</taxon>
        <taxon>Actinomycetes</taxon>
        <taxon>Actinomycetales</taxon>
        <taxon>Actinomycetaceae</taxon>
        <taxon>Boudabousia</taxon>
    </lineage>
</organism>
<dbReference type="AlphaFoldDB" id="A0A1D9MK16"/>
<reference evidence="10 11" key="1">
    <citation type="submission" date="2016-10" db="EMBL/GenBank/DDBJ databases">
        <title>Actinomyces aegypiusis sp. nov., isolated from the Aegypius monachus in Qinghai Tibet Plateau China.</title>
        <authorList>
            <person name="Wang Y."/>
        </authorList>
    </citation>
    <scope>NUCLEOTIDE SEQUENCE [LARGE SCALE GENOMIC DNA]</scope>
    <source>
        <strain evidence="10 11">VUL4_3</strain>
    </source>
</reference>
<name>A0A1D9MK16_9ACTO</name>
<dbReference type="GO" id="GO:0036431">
    <property type="term" value="F:dCMP kinase activity"/>
    <property type="evidence" value="ECO:0007669"/>
    <property type="project" value="InterPro"/>
</dbReference>
<dbReference type="Proteomes" id="UP000176288">
    <property type="component" value="Chromosome"/>
</dbReference>
<dbReference type="RefSeq" id="WP_071164111.1">
    <property type="nucleotide sequence ID" value="NZ_CP017812.1"/>
</dbReference>
<comment type="subcellular location">
    <subcellularLocation>
        <location evidence="8">Cytoplasm</location>
    </subcellularLocation>
</comment>
<keyword evidence="5 8" id="KW-0067">ATP-binding</keyword>
<comment type="similarity">
    <text evidence="1 8">Belongs to the cytidylate kinase family. Type 1 subfamily.</text>
</comment>
<accession>A0A1D9MK16</accession>
<evidence type="ECO:0000313" key="11">
    <source>
        <dbReference type="Proteomes" id="UP000176288"/>
    </source>
</evidence>
<dbReference type="InterPro" id="IPR027417">
    <property type="entry name" value="P-loop_NTPase"/>
</dbReference>
<dbReference type="GO" id="GO:0006220">
    <property type="term" value="P:pyrimidine nucleotide metabolic process"/>
    <property type="evidence" value="ECO:0007669"/>
    <property type="project" value="UniProtKB-UniRule"/>
</dbReference>
<dbReference type="KEGG" id="avu:BK816_04485"/>
<dbReference type="EMBL" id="CP017812">
    <property type="protein sequence ID" value="AOZ72645.1"/>
    <property type="molecule type" value="Genomic_DNA"/>
</dbReference>
<evidence type="ECO:0000259" key="9">
    <source>
        <dbReference type="Pfam" id="PF02224"/>
    </source>
</evidence>
<dbReference type="CDD" id="cd02020">
    <property type="entry name" value="CMPK"/>
    <property type="match status" value="1"/>
</dbReference>
<gene>
    <name evidence="8" type="primary">cmk</name>
    <name evidence="10" type="ORF">BK816_04485</name>
</gene>
<dbReference type="Gene3D" id="3.40.50.300">
    <property type="entry name" value="P-loop containing nucleotide triphosphate hydrolases"/>
    <property type="match status" value="1"/>
</dbReference>
<dbReference type="SUPFAM" id="SSF52540">
    <property type="entry name" value="P-loop containing nucleoside triphosphate hydrolases"/>
    <property type="match status" value="1"/>
</dbReference>
<protein>
    <recommendedName>
        <fullName evidence="8">Cytidylate kinase</fullName>
        <shortName evidence="8">CK</shortName>
        <ecNumber evidence="8">2.7.4.25</ecNumber>
    </recommendedName>
    <alternativeName>
        <fullName evidence="8">Cytidine monophosphate kinase</fullName>
        <shortName evidence="8">CMP kinase</shortName>
    </alternativeName>
</protein>
<evidence type="ECO:0000256" key="1">
    <source>
        <dbReference type="ARBA" id="ARBA00009427"/>
    </source>
</evidence>
<evidence type="ECO:0000313" key="10">
    <source>
        <dbReference type="EMBL" id="AOZ72645.1"/>
    </source>
</evidence>
<dbReference type="InterPro" id="IPR011994">
    <property type="entry name" value="Cytidylate_kinase_dom"/>
</dbReference>
<keyword evidence="3 8" id="KW-0547">Nucleotide-binding</keyword>